<evidence type="ECO:0000256" key="2">
    <source>
        <dbReference type="SAM" id="Phobius"/>
    </source>
</evidence>
<dbReference type="RefSeq" id="WP_282515057.1">
    <property type="nucleotide sequence ID" value="NZ_JASCIR010000018.1"/>
</dbReference>
<keyword evidence="2" id="KW-1133">Transmembrane helix</keyword>
<dbReference type="EMBL" id="JASCIR010000018">
    <property type="protein sequence ID" value="MDI3388608.1"/>
    <property type="molecule type" value="Genomic_DNA"/>
</dbReference>
<comment type="caution">
    <text evidence="3">The sequence shown here is derived from an EMBL/GenBank/DDBJ whole genome shotgun (WGS) entry which is preliminary data.</text>
</comment>
<evidence type="ECO:0008006" key="5">
    <source>
        <dbReference type="Google" id="ProtNLM"/>
    </source>
</evidence>
<sequence>MSRTVRGGLVAALLLLIPLTVVTGGDGLREALDFTTGVLALVALTCSVVWGLVASDRIFLTTRHRLLAQAVHRGTAVASTGFLLLHGTVKLVLDHVSLLGALVPFSLGLSGTGVLIGLGALAGLLMAVTGVTGALRSAFASPAHAAGRWRALHTLAYPAWCAALVHGLYAGREPSGFVIALYCLCLVAVAGALALRSAPPPVKRQVARRLLALLDPAPRGRRSAHREPPRRQAPLPGMEPPSAAPPPPPGDIPVRPRWTPHPPPRGRENPYGNEYGSGPHASGLRHAPPASPLGETMHRPPVAPAPGSDMTAAYRALSAPPTPCPSPPPPPARAPHPGQEPPTYTPRAYDPDDSGETPTVTAHQAARKATPHRPSQKDMPPYGPPTSGEPWSASGSTGGRP</sequence>
<keyword evidence="2" id="KW-0472">Membrane</keyword>
<evidence type="ECO:0000313" key="4">
    <source>
        <dbReference type="Proteomes" id="UP001224661"/>
    </source>
</evidence>
<feature type="transmembrane region" description="Helical" evidence="2">
    <location>
        <begin position="34"/>
        <end position="53"/>
    </location>
</feature>
<evidence type="ECO:0000313" key="3">
    <source>
        <dbReference type="EMBL" id="MDI3388608.1"/>
    </source>
</evidence>
<dbReference type="Proteomes" id="UP001224661">
    <property type="component" value="Unassembled WGS sequence"/>
</dbReference>
<gene>
    <name evidence="3" type="ORF">QIS99_20715</name>
</gene>
<feature type="transmembrane region" description="Helical" evidence="2">
    <location>
        <begin position="113"/>
        <end position="139"/>
    </location>
</feature>
<dbReference type="PRINTS" id="PR01217">
    <property type="entry name" value="PRICHEXTENSN"/>
</dbReference>
<name>A0ABT6RVY5_9ACTN</name>
<organism evidence="3 4">
    <name type="scientific">Streptomyces solicavernae</name>
    <dbReference type="NCBI Taxonomy" id="3043614"/>
    <lineage>
        <taxon>Bacteria</taxon>
        <taxon>Bacillati</taxon>
        <taxon>Actinomycetota</taxon>
        <taxon>Actinomycetes</taxon>
        <taxon>Kitasatosporales</taxon>
        <taxon>Streptomycetaceae</taxon>
        <taxon>Streptomyces</taxon>
    </lineage>
</organism>
<feature type="region of interest" description="Disordered" evidence="1">
    <location>
        <begin position="217"/>
        <end position="401"/>
    </location>
</feature>
<protein>
    <recommendedName>
        <fullName evidence="5">Cytochrome b/b6 domain-containing protein</fullName>
    </recommendedName>
</protein>
<reference evidence="3 4" key="1">
    <citation type="submission" date="2023-05" db="EMBL/GenBank/DDBJ databases">
        <title>Draft genome sequence of Streptomyces sp. B-S-A8 isolated from a cave soil in Thailand.</title>
        <authorList>
            <person name="Chamroensaksri N."/>
            <person name="Muangham S."/>
        </authorList>
    </citation>
    <scope>NUCLEOTIDE SEQUENCE [LARGE SCALE GENOMIC DNA]</scope>
    <source>
        <strain evidence="3 4">B-S-A8</strain>
    </source>
</reference>
<evidence type="ECO:0000256" key="1">
    <source>
        <dbReference type="SAM" id="MobiDB-lite"/>
    </source>
</evidence>
<feature type="transmembrane region" description="Helical" evidence="2">
    <location>
        <begin position="74"/>
        <end position="93"/>
    </location>
</feature>
<keyword evidence="4" id="KW-1185">Reference proteome</keyword>
<accession>A0ABT6RVY5</accession>
<feature type="transmembrane region" description="Helical" evidence="2">
    <location>
        <begin position="175"/>
        <end position="195"/>
    </location>
</feature>
<feature type="compositionally biased region" description="Pro residues" evidence="1">
    <location>
        <begin position="320"/>
        <end position="344"/>
    </location>
</feature>
<feature type="compositionally biased region" description="Pro residues" evidence="1">
    <location>
        <begin position="237"/>
        <end position="251"/>
    </location>
</feature>
<feature type="transmembrane region" description="Helical" evidence="2">
    <location>
        <begin position="151"/>
        <end position="169"/>
    </location>
</feature>
<keyword evidence="2" id="KW-0812">Transmembrane</keyword>
<proteinExistence type="predicted"/>